<gene>
    <name evidence="2" type="ORF">GBAR_LOCUS31429</name>
</gene>
<evidence type="ECO:0000313" key="3">
    <source>
        <dbReference type="Proteomes" id="UP001174909"/>
    </source>
</evidence>
<evidence type="ECO:0000313" key="2">
    <source>
        <dbReference type="EMBL" id="CAI8057697.1"/>
    </source>
</evidence>
<dbReference type="Gene3D" id="2.60.40.10">
    <property type="entry name" value="Immunoglobulins"/>
    <property type="match status" value="1"/>
</dbReference>
<sequence>MVDSVTPTSISISWTSGGSEGVSYFVEWQRDTSEDQGTVTIIDGSTSYVISGLEENSRYIIRVTASNAIGSEESDPVIGVTASQDIDTGCPYGPDEIWGIIWPNTAVGTVNAQPCPGGVDTLGILS</sequence>
<evidence type="ECO:0000259" key="1">
    <source>
        <dbReference type="PROSITE" id="PS50853"/>
    </source>
</evidence>
<dbReference type="PRINTS" id="PR00014">
    <property type="entry name" value="FNTYPEIII"/>
</dbReference>
<proteinExistence type="predicted"/>
<dbReference type="InterPro" id="IPR036116">
    <property type="entry name" value="FN3_sf"/>
</dbReference>
<dbReference type="PROSITE" id="PS50853">
    <property type="entry name" value="FN3"/>
    <property type="match status" value="1"/>
</dbReference>
<dbReference type="AlphaFoldDB" id="A0AA35U2U9"/>
<dbReference type="SUPFAM" id="SSF49265">
    <property type="entry name" value="Fibronectin type III"/>
    <property type="match status" value="1"/>
</dbReference>
<accession>A0AA35U2U9</accession>
<keyword evidence="3" id="KW-1185">Reference proteome</keyword>
<reference evidence="2" key="1">
    <citation type="submission" date="2023-03" db="EMBL/GenBank/DDBJ databases">
        <authorList>
            <person name="Steffen K."/>
            <person name="Cardenas P."/>
        </authorList>
    </citation>
    <scope>NUCLEOTIDE SEQUENCE</scope>
</reference>
<organism evidence="2 3">
    <name type="scientific">Geodia barretti</name>
    <name type="common">Barrett's horny sponge</name>
    <dbReference type="NCBI Taxonomy" id="519541"/>
    <lineage>
        <taxon>Eukaryota</taxon>
        <taxon>Metazoa</taxon>
        <taxon>Porifera</taxon>
        <taxon>Demospongiae</taxon>
        <taxon>Heteroscleromorpha</taxon>
        <taxon>Tetractinellida</taxon>
        <taxon>Astrophorina</taxon>
        <taxon>Geodiidae</taxon>
        <taxon>Geodia</taxon>
    </lineage>
</organism>
<dbReference type="Pfam" id="PF00041">
    <property type="entry name" value="fn3"/>
    <property type="match status" value="1"/>
</dbReference>
<feature type="domain" description="Fibronectin type-III" evidence="1">
    <location>
        <begin position="1"/>
        <end position="85"/>
    </location>
</feature>
<comment type="caution">
    <text evidence="2">The sequence shown here is derived from an EMBL/GenBank/DDBJ whole genome shotgun (WGS) entry which is preliminary data.</text>
</comment>
<dbReference type="InterPro" id="IPR013783">
    <property type="entry name" value="Ig-like_fold"/>
</dbReference>
<dbReference type="CDD" id="cd00063">
    <property type="entry name" value="FN3"/>
    <property type="match status" value="1"/>
</dbReference>
<name>A0AA35U2U9_GEOBA</name>
<protein>
    <recommendedName>
        <fullName evidence="1">Fibronectin type-III domain-containing protein</fullName>
    </recommendedName>
</protein>
<dbReference type="Proteomes" id="UP001174909">
    <property type="component" value="Unassembled WGS sequence"/>
</dbReference>
<dbReference type="InterPro" id="IPR003961">
    <property type="entry name" value="FN3_dom"/>
</dbReference>
<dbReference type="EMBL" id="CASHTH010004466">
    <property type="protein sequence ID" value="CAI8057697.1"/>
    <property type="molecule type" value="Genomic_DNA"/>
</dbReference>